<dbReference type="GO" id="GO:0005739">
    <property type="term" value="C:mitochondrion"/>
    <property type="evidence" value="ECO:0007669"/>
    <property type="project" value="TreeGrafter"/>
</dbReference>
<feature type="chain" id="PRO_5034255708" evidence="4">
    <location>
        <begin position="22"/>
        <end position="260"/>
    </location>
</feature>
<reference evidence="5" key="3">
    <citation type="submission" date="2025-09" db="UniProtKB">
        <authorList>
            <consortium name="Ensembl"/>
        </authorList>
    </citation>
    <scope>IDENTIFICATION</scope>
</reference>
<dbReference type="AlphaFoldDB" id="A0A8C8WHE3"/>
<reference evidence="5" key="1">
    <citation type="journal article" date="2019" name="bioRxiv">
        <title>Long live the king: chromosome-level assembly of the lion (Panthera leo) using linked-read, Hi-C, and long read data.</title>
        <authorList>
            <person name="Armstrong E.E."/>
            <person name="Taylor R.W."/>
            <person name="Miller D.E."/>
            <person name="Kaelin C."/>
            <person name="Barsh G."/>
            <person name="Hadly E.A."/>
            <person name="Petrov D."/>
        </authorList>
    </citation>
    <scope>NUCLEOTIDE SEQUENCE [LARGE SCALE GENOMIC DNA]</scope>
</reference>
<sequence>IAAACWSMKGLVALITRGASGLGLATAERLTGPGTTAVLLDLPNADGDAQAKKLGKSCTFAAAVVTSEKDVRAALTVAKEKFGHVEVAVKRAGIAVAIKTYNLKNNQVHTLEDSQSGEMGLDEPDQGGQHGVIINTAGMVAFEGQAERAASSASTGGIPPRKTMQLLGQPSAPPQQTGWSRQVRLSGISCRGEPIHQWRGHPAGWGHLHAALRGEGRESTCSSAPPSPVLQVGRKHSSHLVTLPSSHTLCLIKSLFLTKK</sequence>
<dbReference type="GO" id="GO:0008210">
    <property type="term" value="P:estrogen metabolic process"/>
    <property type="evidence" value="ECO:0007669"/>
    <property type="project" value="TreeGrafter"/>
</dbReference>
<feature type="region of interest" description="Disordered" evidence="3">
    <location>
        <begin position="151"/>
        <end position="180"/>
    </location>
</feature>
<dbReference type="Ensembl" id="ENSPLOT00000004355.1">
    <property type="protein sequence ID" value="ENSPLOP00000003964.1"/>
    <property type="gene ID" value="ENSPLOG00000002858.1"/>
</dbReference>
<dbReference type="Gene3D" id="3.40.50.720">
    <property type="entry name" value="NAD(P)-binding Rossmann-like Domain"/>
    <property type="match status" value="1"/>
</dbReference>
<organism evidence="5 6">
    <name type="scientific">Panthera leo</name>
    <name type="common">Lion</name>
    <dbReference type="NCBI Taxonomy" id="9689"/>
    <lineage>
        <taxon>Eukaryota</taxon>
        <taxon>Metazoa</taxon>
        <taxon>Chordata</taxon>
        <taxon>Craniata</taxon>
        <taxon>Vertebrata</taxon>
        <taxon>Euteleostomi</taxon>
        <taxon>Mammalia</taxon>
        <taxon>Eutheria</taxon>
        <taxon>Laurasiatheria</taxon>
        <taxon>Carnivora</taxon>
        <taxon>Feliformia</taxon>
        <taxon>Felidae</taxon>
        <taxon>Pantherinae</taxon>
        <taxon>Panthera</taxon>
    </lineage>
</organism>
<keyword evidence="6" id="KW-1185">Reference proteome</keyword>
<dbReference type="GO" id="GO:0006631">
    <property type="term" value="P:fatty acid metabolic process"/>
    <property type="evidence" value="ECO:0007669"/>
    <property type="project" value="TreeGrafter"/>
</dbReference>
<dbReference type="Proteomes" id="UP000694399">
    <property type="component" value="Chromosome X"/>
</dbReference>
<dbReference type="PANTHER" id="PTHR43658">
    <property type="entry name" value="SHORT-CHAIN DEHYDROGENASE/REDUCTASE"/>
    <property type="match status" value="1"/>
</dbReference>
<accession>A0A8C8WHE3</accession>
<dbReference type="InterPro" id="IPR036291">
    <property type="entry name" value="NAD(P)-bd_dom_sf"/>
</dbReference>
<evidence type="ECO:0000256" key="4">
    <source>
        <dbReference type="SAM" id="SignalP"/>
    </source>
</evidence>
<name>A0A8C8WHE3_PANLE</name>
<protein>
    <submittedName>
        <fullName evidence="5">Hydroxysteroid 17-beta dehydrogenase 10</fullName>
    </submittedName>
</protein>
<keyword evidence="2" id="KW-0560">Oxidoreductase</keyword>
<dbReference type="GO" id="GO:0004303">
    <property type="term" value="F:estradiol 17-beta-dehydrogenase [NAD(P)+] activity"/>
    <property type="evidence" value="ECO:0007669"/>
    <property type="project" value="TreeGrafter"/>
</dbReference>
<comment type="similarity">
    <text evidence="1">Belongs to the short-chain dehydrogenases/reductases (SDR) family.</text>
</comment>
<dbReference type="Pfam" id="PF00106">
    <property type="entry name" value="adh_short"/>
    <property type="match status" value="1"/>
</dbReference>
<dbReference type="InterPro" id="IPR002347">
    <property type="entry name" value="SDR_fam"/>
</dbReference>
<evidence type="ECO:0000313" key="6">
    <source>
        <dbReference type="Proteomes" id="UP000694399"/>
    </source>
</evidence>
<dbReference type="GeneTree" id="ENSGT00940000155170"/>
<reference evidence="5" key="2">
    <citation type="submission" date="2025-08" db="UniProtKB">
        <authorList>
            <consortium name="Ensembl"/>
        </authorList>
    </citation>
    <scope>IDENTIFICATION</scope>
</reference>
<keyword evidence="4" id="KW-0732">Signal</keyword>
<evidence type="ECO:0000256" key="1">
    <source>
        <dbReference type="ARBA" id="ARBA00006484"/>
    </source>
</evidence>
<dbReference type="PANTHER" id="PTHR43658:SF8">
    <property type="entry name" value="17-BETA-HYDROXYSTEROID DEHYDROGENASE 14-RELATED"/>
    <property type="match status" value="1"/>
</dbReference>
<dbReference type="GO" id="GO:0008209">
    <property type="term" value="P:androgen metabolic process"/>
    <property type="evidence" value="ECO:0007669"/>
    <property type="project" value="TreeGrafter"/>
</dbReference>
<feature type="signal peptide" evidence="4">
    <location>
        <begin position="1"/>
        <end position="21"/>
    </location>
</feature>
<evidence type="ECO:0000256" key="3">
    <source>
        <dbReference type="SAM" id="MobiDB-lite"/>
    </source>
</evidence>
<proteinExistence type="inferred from homology"/>
<dbReference type="PRINTS" id="PR00081">
    <property type="entry name" value="GDHRDH"/>
</dbReference>
<evidence type="ECO:0000313" key="5">
    <source>
        <dbReference type="Ensembl" id="ENSPLOP00000003964.1"/>
    </source>
</evidence>
<evidence type="ECO:0000256" key="2">
    <source>
        <dbReference type="ARBA" id="ARBA00023002"/>
    </source>
</evidence>
<dbReference type="SUPFAM" id="SSF51735">
    <property type="entry name" value="NAD(P)-binding Rossmann-fold domains"/>
    <property type="match status" value="1"/>
</dbReference>